<evidence type="ECO:0000256" key="7">
    <source>
        <dbReference type="ARBA" id="ARBA00022723"/>
    </source>
</evidence>
<keyword evidence="7" id="KW-0479">Metal-binding</keyword>
<dbReference type="PANTHER" id="PTHR35864">
    <property type="entry name" value="ZINC METALLOPROTEASE MJ0611-RELATED"/>
    <property type="match status" value="1"/>
</dbReference>
<dbReference type="GO" id="GO:0008237">
    <property type="term" value="F:metallopeptidase activity"/>
    <property type="evidence" value="ECO:0007669"/>
    <property type="project" value="UniProtKB-KW"/>
</dbReference>
<dbReference type="CDD" id="cd06158">
    <property type="entry name" value="S2P-M50_like_1"/>
    <property type="match status" value="1"/>
</dbReference>
<evidence type="ECO:0000313" key="15">
    <source>
        <dbReference type="EMBL" id="AUO18979.1"/>
    </source>
</evidence>
<dbReference type="EMBL" id="CP020991">
    <property type="protein sequence ID" value="AUO18979.1"/>
    <property type="molecule type" value="Genomic_DNA"/>
</dbReference>
<sequence length="227" mass="24965">MLFSVLGDASMNFGQKLLTILVLVFCVLLSLSVHELGHGLAAYAMGDYTAKSSGRLSLNPLHHLDPIGAICLFLFGFGWAKPVPVNPYNFKNQKGGMVLTSLAGPFTNFILAFIAQIGVAALGSITFRSANIGYDIASVFYMICSYMVIMNLGLAIFNLIPVPPLDGSKVLSSVLPTDLYFKYMQYEQFGFILLILLINLPFFSRLLNMCVYGIMGFYSQIISLFIH</sequence>
<protein>
    <submittedName>
        <fullName evidence="15">Peptidase M50</fullName>
    </submittedName>
</protein>
<reference evidence="15 16" key="1">
    <citation type="submission" date="2017-04" db="EMBL/GenBank/DDBJ databases">
        <title>Monoglobus pectinilyticus 14 draft genome.</title>
        <authorList>
            <person name="Kim C."/>
            <person name="Rosendale D.I."/>
            <person name="Kelly W.J."/>
            <person name="Tannock G.W."/>
            <person name="Patchett M.L."/>
            <person name="Jordens J.Z."/>
        </authorList>
    </citation>
    <scope>NUCLEOTIDE SEQUENCE [LARGE SCALE GENOMIC DNA]</scope>
    <source>
        <strain evidence="15 16">14</strain>
    </source>
</reference>
<evidence type="ECO:0000256" key="3">
    <source>
        <dbReference type="ARBA" id="ARBA00007931"/>
    </source>
</evidence>
<dbReference type="PANTHER" id="PTHR35864:SF1">
    <property type="entry name" value="ZINC METALLOPROTEASE YWHC-RELATED"/>
    <property type="match status" value="1"/>
</dbReference>
<keyword evidence="10 13" id="KW-1133">Transmembrane helix</keyword>
<evidence type="ECO:0000313" key="16">
    <source>
        <dbReference type="Proteomes" id="UP000235589"/>
    </source>
</evidence>
<dbReference type="RefSeq" id="WP_102365226.1">
    <property type="nucleotide sequence ID" value="NZ_CP020991.1"/>
</dbReference>
<feature type="transmembrane region" description="Helical" evidence="13">
    <location>
        <begin position="64"/>
        <end position="82"/>
    </location>
</feature>
<feature type="transmembrane region" description="Helical" evidence="13">
    <location>
        <begin position="20"/>
        <end position="43"/>
    </location>
</feature>
<evidence type="ECO:0000256" key="9">
    <source>
        <dbReference type="ARBA" id="ARBA00022833"/>
    </source>
</evidence>
<evidence type="ECO:0000256" key="11">
    <source>
        <dbReference type="ARBA" id="ARBA00023049"/>
    </source>
</evidence>
<evidence type="ECO:0000256" key="10">
    <source>
        <dbReference type="ARBA" id="ARBA00022989"/>
    </source>
</evidence>
<dbReference type="InterPro" id="IPR052348">
    <property type="entry name" value="Metallopeptidase_M50B"/>
</dbReference>
<keyword evidence="11" id="KW-0482">Metalloprotease</keyword>
<evidence type="ECO:0000256" key="4">
    <source>
        <dbReference type="ARBA" id="ARBA00022475"/>
    </source>
</evidence>
<dbReference type="GeneID" id="98062224"/>
<name>A0A2K9P2C3_9FIRM</name>
<accession>A0A2K9P2C3</accession>
<dbReference type="Pfam" id="PF02163">
    <property type="entry name" value="Peptidase_M50"/>
    <property type="match status" value="1"/>
</dbReference>
<evidence type="ECO:0000256" key="5">
    <source>
        <dbReference type="ARBA" id="ARBA00022670"/>
    </source>
</evidence>
<feature type="transmembrane region" description="Helical" evidence="13">
    <location>
        <begin position="139"/>
        <end position="160"/>
    </location>
</feature>
<dbReference type="InterPro" id="IPR008915">
    <property type="entry name" value="Peptidase_M50"/>
</dbReference>
<dbReference type="AlphaFoldDB" id="A0A2K9P2C3"/>
<organism evidence="15 16">
    <name type="scientific">Monoglobus pectinilyticus</name>
    <dbReference type="NCBI Taxonomy" id="1981510"/>
    <lineage>
        <taxon>Bacteria</taxon>
        <taxon>Bacillati</taxon>
        <taxon>Bacillota</taxon>
        <taxon>Clostridia</taxon>
        <taxon>Monoglobales</taxon>
        <taxon>Monoglobaceae</taxon>
        <taxon>Monoglobus</taxon>
    </lineage>
</organism>
<keyword evidence="4" id="KW-1003">Cell membrane</keyword>
<keyword evidence="6 13" id="KW-0812">Transmembrane</keyword>
<feature type="domain" description="Peptidase M50" evidence="14">
    <location>
        <begin position="138"/>
        <end position="176"/>
    </location>
</feature>
<dbReference type="OrthoDB" id="9800627at2"/>
<dbReference type="GO" id="GO:0005886">
    <property type="term" value="C:plasma membrane"/>
    <property type="evidence" value="ECO:0007669"/>
    <property type="project" value="UniProtKB-SubCell"/>
</dbReference>
<evidence type="ECO:0000256" key="8">
    <source>
        <dbReference type="ARBA" id="ARBA00022801"/>
    </source>
</evidence>
<keyword evidence="5" id="KW-0645">Protease</keyword>
<evidence type="ECO:0000256" key="1">
    <source>
        <dbReference type="ARBA" id="ARBA00001947"/>
    </source>
</evidence>
<evidence type="ECO:0000256" key="13">
    <source>
        <dbReference type="SAM" id="Phobius"/>
    </source>
</evidence>
<keyword evidence="16" id="KW-1185">Reference proteome</keyword>
<feature type="transmembrane region" description="Helical" evidence="13">
    <location>
        <begin position="102"/>
        <end position="127"/>
    </location>
</feature>
<gene>
    <name evidence="15" type="ORF">B9O19_00802</name>
</gene>
<comment type="similarity">
    <text evidence="3">Belongs to the peptidase M50B family.</text>
</comment>
<comment type="cofactor">
    <cofactor evidence="1">
        <name>Zn(2+)</name>
        <dbReference type="ChEBI" id="CHEBI:29105"/>
    </cofactor>
</comment>
<keyword evidence="12 13" id="KW-0472">Membrane</keyword>
<dbReference type="GO" id="GO:0046872">
    <property type="term" value="F:metal ion binding"/>
    <property type="evidence" value="ECO:0007669"/>
    <property type="project" value="UniProtKB-KW"/>
</dbReference>
<evidence type="ECO:0000256" key="6">
    <source>
        <dbReference type="ARBA" id="ARBA00022692"/>
    </source>
</evidence>
<evidence type="ECO:0000256" key="2">
    <source>
        <dbReference type="ARBA" id="ARBA00004651"/>
    </source>
</evidence>
<dbReference type="GO" id="GO:0006508">
    <property type="term" value="P:proteolysis"/>
    <property type="evidence" value="ECO:0007669"/>
    <property type="project" value="UniProtKB-KW"/>
</dbReference>
<keyword evidence="9" id="KW-0862">Zinc</keyword>
<proteinExistence type="inferred from homology"/>
<evidence type="ECO:0000256" key="12">
    <source>
        <dbReference type="ARBA" id="ARBA00023136"/>
    </source>
</evidence>
<comment type="subcellular location">
    <subcellularLocation>
        <location evidence="2">Cell membrane</location>
        <topology evidence="2">Multi-pass membrane protein</topology>
    </subcellularLocation>
</comment>
<keyword evidence="8" id="KW-0378">Hydrolase</keyword>
<dbReference type="Proteomes" id="UP000235589">
    <property type="component" value="Chromosome"/>
</dbReference>
<dbReference type="InterPro" id="IPR044537">
    <property type="entry name" value="Rip2-like"/>
</dbReference>
<dbReference type="KEGG" id="mpec:B9O19_00802"/>
<evidence type="ECO:0000259" key="14">
    <source>
        <dbReference type="Pfam" id="PF02163"/>
    </source>
</evidence>